<dbReference type="FunFam" id="3.90.1530.30:FF:000001">
    <property type="entry name" value="Chromosome partitioning protein ParB"/>
    <property type="match status" value="1"/>
</dbReference>
<keyword evidence="4" id="KW-0238">DNA-binding</keyword>
<dbReference type="InterPro" id="IPR004437">
    <property type="entry name" value="ParB/RepB/Spo0J"/>
</dbReference>
<dbReference type="InterPro" id="IPR003115">
    <property type="entry name" value="ParB_N"/>
</dbReference>
<feature type="region of interest" description="Disordered" evidence="5">
    <location>
        <begin position="1"/>
        <end position="33"/>
    </location>
</feature>
<protein>
    <submittedName>
        <fullName evidence="7">ParB/RepB/Spo0J family partition protein</fullName>
    </submittedName>
</protein>
<dbReference type="NCBIfam" id="TIGR00180">
    <property type="entry name" value="parB_part"/>
    <property type="match status" value="1"/>
</dbReference>
<keyword evidence="3" id="KW-0159">Chromosome partition</keyword>
<evidence type="ECO:0000313" key="8">
    <source>
        <dbReference type="Proteomes" id="UP000824242"/>
    </source>
</evidence>
<dbReference type="SMART" id="SM00470">
    <property type="entry name" value="ParB"/>
    <property type="match status" value="1"/>
</dbReference>
<evidence type="ECO:0000256" key="4">
    <source>
        <dbReference type="ARBA" id="ARBA00023125"/>
    </source>
</evidence>
<dbReference type="PANTHER" id="PTHR33375">
    <property type="entry name" value="CHROMOSOME-PARTITIONING PROTEIN PARB-RELATED"/>
    <property type="match status" value="1"/>
</dbReference>
<comment type="similarity">
    <text evidence="2">Belongs to the ParB family.</text>
</comment>
<dbReference type="InterPro" id="IPR036086">
    <property type="entry name" value="ParB/Sulfiredoxin_sf"/>
</dbReference>
<evidence type="ECO:0000256" key="5">
    <source>
        <dbReference type="SAM" id="MobiDB-lite"/>
    </source>
</evidence>
<dbReference type="Pfam" id="PF17762">
    <property type="entry name" value="HTH_ParB"/>
    <property type="match status" value="1"/>
</dbReference>
<dbReference type="PANTHER" id="PTHR33375:SF1">
    <property type="entry name" value="CHROMOSOME-PARTITIONING PROTEIN PARB-RELATED"/>
    <property type="match status" value="1"/>
</dbReference>
<dbReference type="EMBL" id="DVGZ01000034">
    <property type="protein sequence ID" value="HIR46706.1"/>
    <property type="molecule type" value="Genomic_DNA"/>
</dbReference>
<dbReference type="GO" id="GO:0003677">
    <property type="term" value="F:DNA binding"/>
    <property type="evidence" value="ECO:0007669"/>
    <property type="project" value="UniProtKB-KW"/>
</dbReference>
<feature type="domain" description="ParB-like N-terminal" evidence="6">
    <location>
        <begin position="11"/>
        <end position="101"/>
    </location>
</feature>
<dbReference type="GO" id="GO:0005694">
    <property type="term" value="C:chromosome"/>
    <property type="evidence" value="ECO:0007669"/>
    <property type="project" value="TreeGrafter"/>
</dbReference>
<organism evidence="7 8">
    <name type="scientific">Candidatus Caccousia avicola</name>
    <dbReference type="NCBI Taxonomy" id="2840721"/>
    <lineage>
        <taxon>Bacteria</taxon>
        <taxon>Bacillati</taxon>
        <taxon>Bacillota</taxon>
        <taxon>Clostridia</taxon>
        <taxon>Eubacteriales</taxon>
        <taxon>Oscillospiraceae</taxon>
        <taxon>Oscillospiraceae incertae sedis</taxon>
        <taxon>Candidatus Caccousia</taxon>
    </lineage>
</organism>
<dbReference type="Proteomes" id="UP000824242">
    <property type="component" value="Unassembled WGS sequence"/>
</dbReference>
<dbReference type="GO" id="GO:0007059">
    <property type="term" value="P:chromosome segregation"/>
    <property type="evidence" value="ECO:0007669"/>
    <property type="project" value="UniProtKB-KW"/>
</dbReference>
<evidence type="ECO:0000256" key="3">
    <source>
        <dbReference type="ARBA" id="ARBA00022829"/>
    </source>
</evidence>
<evidence type="ECO:0000256" key="1">
    <source>
        <dbReference type="ARBA" id="ARBA00004453"/>
    </source>
</evidence>
<dbReference type="Pfam" id="PF02195">
    <property type="entry name" value="ParB_N"/>
    <property type="match status" value="1"/>
</dbReference>
<dbReference type="InterPro" id="IPR041468">
    <property type="entry name" value="HTH_ParB/Spo0J"/>
</dbReference>
<comment type="subcellular location">
    <subcellularLocation>
        <location evidence="1">Cytoplasm</location>
        <location evidence="1">Nucleoid</location>
    </subcellularLocation>
</comment>
<evidence type="ECO:0000256" key="2">
    <source>
        <dbReference type="ARBA" id="ARBA00006295"/>
    </source>
</evidence>
<reference evidence="7" key="2">
    <citation type="journal article" date="2021" name="PeerJ">
        <title>Extensive microbial diversity within the chicken gut microbiome revealed by metagenomics and culture.</title>
        <authorList>
            <person name="Gilroy R."/>
            <person name="Ravi A."/>
            <person name="Getino M."/>
            <person name="Pursley I."/>
            <person name="Horton D.L."/>
            <person name="Alikhan N.F."/>
            <person name="Baker D."/>
            <person name="Gharbi K."/>
            <person name="Hall N."/>
            <person name="Watson M."/>
            <person name="Adriaenssens E.M."/>
            <person name="Foster-Nyarko E."/>
            <person name="Jarju S."/>
            <person name="Secka A."/>
            <person name="Antonio M."/>
            <person name="Oren A."/>
            <person name="Chaudhuri R.R."/>
            <person name="La Ragione R."/>
            <person name="Hildebrand F."/>
            <person name="Pallen M.J."/>
        </authorList>
    </citation>
    <scope>NUCLEOTIDE SEQUENCE</scope>
    <source>
        <strain evidence="7">ChiSxjej1B13-7958</strain>
    </source>
</reference>
<dbReference type="CDD" id="cd16393">
    <property type="entry name" value="SPO0J_N"/>
    <property type="match status" value="1"/>
</dbReference>
<dbReference type="Gene3D" id="1.10.10.2830">
    <property type="match status" value="1"/>
</dbReference>
<dbReference type="Gene3D" id="3.90.1530.30">
    <property type="match status" value="1"/>
</dbReference>
<gene>
    <name evidence="7" type="ORF">IAB89_03445</name>
</gene>
<comment type="caution">
    <text evidence="7">The sequence shown here is derived from an EMBL/GenBank/DDBJ whole genome shotgun (WGS) entry which is preliminary data.</text>
</comment>
<dbReference type="GO" id="GO:0009295">
    <property type="term" value="C:nucleoid"/>
    <property type="evidence" value="ECO:0007669"/>
    <property type="project" value="UniProtKB-SubCell"/>
</dbReference>
<evidence type="ECO:0000259" key="6">
    <source>
        <dbReference type="SMART" id="SM00470"/>
    </source>
</evidence>
<dbReference type="FunFam" id="1.10.10.2830:FF:000001">
    <property type="entry name" value="Chromosome partitioning protein ParB"/>
    <property type="match status" value="1"/>
</dbReference>
<proteinExistence type="inferred from homology"/>
<reference evidence="7" key="1">
    <citation type="submission" date="2020-10" db="EMBL/GenBank/DDBJ databases">
        <authorList>
            <person name="Gilroy R."/>
        </authorList>
    </citation>
    <scope>NUCLEOTIDE SEQUENCE</scope>
    <source>
        <strain evidence="7">ChiSxjej1B13-7958</strain>
    </source>
</reference>
<dbReference type="SUPFAM" id="SSF110849">
    <property type="entry name" value="ParB/Sulfiredoxin"/>
    <property type="match status" value="1"/>
</dbReference>
<name>A0A9D1ALJ4_9FIRM</name>
<sequence>MWNHQDKKKLIQLPPDTIHPNPAQPRTSFDPDSLSELADSIRQNGLLQPLTVRRTPTGEYQLIAGERRLRACKLAGLSLVPCVVSSCDSRQSAILAMLENLQRRDLGVFEEAEGLRRLVEEWGVTQEEAAARLGKSQSSIANKLRLLRLGSEEREIITRAGLTERHARAVLRLDKQEDRLAALKWVEEQQLNVAQTEAYIAQLIEPAPKAEKGQKKKKTVLVRDVRLFMNTIHHAVDVMKQSGIGAQSWKRETEEYLEYVVRIPRSEASGSAPLSLVKGEGKKAAQG</sequence>
<dbReference type="InterPro" id="IPR050336">
    <property type="entry name" value="Chromosome_partition/occlusion"/>
</dbReference>
<evidence type="ECO:0000313" key="7">
    <source>
        <dbReference type="EMBL" id="HIR46706.1"/>
    </source>
</evidence>
<accession>A0A9D1ALJ4</accession>
<dbReference type="AlphaFoldDB" id="A0A9D1ALJ4"/>